<dbReference type="OrthoDB" id="190098at2759"/>
<keyword evidence="2" id="KW-0813">Transport</keyword>
<reference evidence="4 5" key="1">
    <citation type="submission" date="2016-02" db="EMBL/GenBank/DDBJ databases">
        <title>Comparative genomic and transcriptomic foundation for Pichia pastoris.</title>
        <authorList>
            <person name="Love K.R."/>
            <person name="Shah K.A."/>
            <person name="Whittaker C.A."/>
            <person name="Wu J."/>
            <person name="Bartlett M.C."/>
            <person name="Ma D."/>
            <person name="Leeson R.L."/>
            <person name="Priest M."/>
            <person name="Young S.K."/>
            <person name="Love J.C."/>
        </authorList>
    </citation>
    <scope>NUCLEOTIDE SEQUENCE [LARGE SCALE GENOMIC DNA]</scope>
    <source>
        <strain evidence="4 5">ATCC 28485</strain>
    </source>
</reference>
<dbReference type="InterPro" id="IPR042532">
    <property type="entry name" value="EXOC3/Sec6_C"/>
</dbReference>
<dbReference type="Gene3D" id="1.10.357.50">
    <property type="match status" value="1"/>
</dbReference>
<evidence type="ECO:0000256" key="2">
    <source>
        <dbReference type="ARBA" id="ARBA00022448"/>
    </source>
</evidence>
<name>A0A1B2JEN3_PICPA</name>
<comment type="similarity">
    <text evidence="1">Belongs to the SEC6 family.</text>
</comment>
<dbReference type="PANTHER" id="PTHR21292:SF1">
    <property type="entry name" value="EXOCYST COMPLEX COMPONENT 3"/>
    <property type="match status" value="1"/>
</dbReference>
<dbReference type="InterPro" id="IPR010326">
    <property type="entry name" value="EXOC3/Sec6"/>
</dbReference>
<dbReference type="PANTHER" id="PTHR21292">
    <property type="entry name" value="EXOCYST COMPLEX COMPONENT SEC6-RELATED"/>
    <property type="match status" value="1"/>
</dbReference>
<dbReference type="GO" id="GO:0000145">
    <property type="term" value="C:exocyst"/>
    <property type="evidence" value="ECO:0007669"/>
    <property type="project" value="InterPro"/>
</dbReference>
<dbReference type="Pfam" id="PF06046">
    <property type="entry name" value="Sec6"/>
    <property type="match status" value="1"/>
</dbReference>
<sequence>MSNVVLGKVAALIKAEEDLENIPALKDEILKEKKSIESQLRLETEGHLQKTVQGIQSLSVTVDSFKELKHDLQKIDELAKLSESAIDRYDIVQRATQLYETIQEVDNIYNKLNSFNSSLTQVNALCDEEIERGIDIDSEVPNLLPIHYMLTELRDFSEKLTELSNNSQHDTKQTIRKLNTLLEPAIDKFDSIVKEISLGITESLRERNFSLIIRLAKILDYEEREDLKAQIFQEIVTKIDKRREDDSEGRNRLTSSTNFVSTLDVIDSDTKGAELYQEQVGRLQQRKYKQLAFDGIEESIRDTFKNCKETFVGDDRFEILNNLDWVYQDLALIKETHAICFPSRWNMFHIFFQWYYKYLNEIIVELIESEPETIIILDILEFDKNYTNIMRQDFGFSKDKIVSIIGAENREKLLQDYLSLIIVKMNEWLFNIEKNEQEAFIKREEPPARDDQNHFSLPGAFIVFQMFQQQATVATGSGQGLILDGVIKHFCSLLSKRQKQWDALLKSQLNSQIQQMSEDVTDEELDDTSKVAPGLMEYIIALANDQISGSEKLETIETEFVALVSKKYQVSISTEIGRAIDGCADLAHDCLNHILALVFFDVSELVSKTFSKAWYPDGSSFLNETVAYFEEYVHESIEEMKPDLLASFLPELLNKTILEYFACLGYKRKFKESKVFDCVKRDVQILYSFFSQYIEKEEVQAKFTVFEIFLHILELENEADILEVWKEYLQQFNDLSPRFLEGILTCRKDFGSTQTKKLVAEVEMVNRIFEHEYSDSFEASFMGKFRLAES</sequence>
<dbReference type="EMBL" id="CP014586">
    <property type="protein sequence ID" value="ANZ76305.1"/>
    <property type="molecule type" value="Genomic_DNA"/>
</dbReference>
<keyword evidence="5" id="KW-1185">Reference proteome</keyword>
<dbReference type="Proteomes" id="UP000094565">
    <property type="component" value="Chromosome 3"/>
</dbReference>
<organism evidence="4 5">
    <name type="scientific">Komagataella pastoris</name>
    <name type="common">Yeast</name>
    <name type="synonym">Pichia pastoris</name>
    <dbReference type="NCBI Taxonomy" id="4922"/>
    <lineage>
        <taxon>Eukaryota</taxon>
        <taxon>Fungi</taxon>
        <taxon>Dikarya</taxon>
        <taxon>Ascomycota</taxon>
        <taxon>Saccharomycotina</taxon>
        <taxon>Pichiomycetes</taxon>
        <taxon>Pichiales</taxon>
        <taxon>Pichiaceae</taxon>
        <taxon>Komagataella</taxon>
    </lineage>
</organism>
<evidence type="ECO:0000256" key="3">
    <source>
        <dbReference type="ARBA" id="ARBA00022483"/>
    </source>
</evidence>
<dbReference type="GO" id="GO:0051601">
    <property type="term" value="P:exocyst localization"/>
    <property type="evidence" value="ECO:0007669"/>
    <property type="project" value="TreeGrafter"/>
</dbReference>
<evidence type="ECO:0000313" key="4">
    <source>
        <dbReference type="EMBL" id="ANZ76305.1"/>
    </source>
</evidence>
<dbReference type="AlphaFoldDB" id="A0A1B2JEN3"/>
<accession>A0A1B2JEN3</accession>
<evidence type="ECO:0000256" key="1">
    <source>
        <dbReference type="ARBA" id="ARBA00009447"/>
    </source>
</evidence>
<protein>
    <submittedName>
        <fullName evidence="4">BA75_04000T0</fullName>
    </submittedName>
</protein>
<keyword evidence="3" id="KW-0268">Exocytosis</keyword>
<dbReference type="GO" id="GO:0000149">
    <property type="term" value="F:SNARE binding"/>
    <property type="evidence" value="ECO:0007669"/>
    <property type="project" value="TreeGrafter"/>
</dbReference>
<dbReference type="Gene3D" id="1.10.357.70">
    <property type="entry name" value="Exocyst complex component Sec6, C-terminal domain"/>
    <property type="match status" value="1"/>
</dbReference>
<evidence type="ECO:0000313" key="5">
    <source>
        <dbReference type="Proteomes" id="UP000094565"/>
    </source>
</evidence>
<dbReference type="GO" id="GO:0006887">
    <property type="term" value="P:exocytosis"/>
    <property type="evidence" value="ECO:0007669"/>
    <property type="project" value="UniProtKB-KW"/>
</dbReference>
<proteinExistence type="inferred from homology"/>
<gene>
    <name evidence="4" type="primary">SEC6</name>
    <name evidence="4" type="ORF">ATY40_BA7504000</name>
</gene>